<dbReference type="PROSITE" id="PS51257">
    <property type="entry name" value="PROKAR_LIPOPROTEIN"/>
    <property type="match status" value="1"/>
</dbReference>
<comment type="caution">
    <text evidence="6">The sequence shown here is derived from an EMBL/GenBank/DDBJ whole genome shotgun (WGS) entry which is preliminary data.</text>
</comment>
<feature type="region of interest" description="Disordered" evidence="2">
    <location>
        <begin position="25"/>
        <end position="48"/>
    </location>
</feature>
<sequence length="275" mass="30113">MKKFSFFWLLLTLILFVVACGPESGQPQMQGGEDKASEGTRESGGSNGGGAYLVGIDTTYPPFEFQVGGEYTGIDIEIINAIAESQDFEIELRPMDFVGIIPALEAGELDLAIAGMSITDERKEILDFSEPYFDAGLTLVVNADNTEVTSLDDLDGKVVAVKNGTTGSKFARENQEQYGYRIADFEDSPSMFLEVANGHADVLLEDYPVIAYAITRRDLELKTVGERLTDDQYGIAVLKGKNSDLLEKINAGLKELRDSGKYDEILKKYIDDSGL</sequence>
<dbReference type="PANTHER" id="PTHR35936:SF38">
    <property type="entry name" value="GLUTAMINE-BINDING PERIPLASMIC PROTEIN"/>
    <property type="match status" value="1"/>
</dbReference>
<dbReference type="Proteomes" id="UP001172055">
    <property type="component" value="Unassembled WGS sequence"/>
</dbReference>
<evidence type="ECO:0000259" key="5">
    <source>
        <dbReference type="SMART" id="SM00079"/>
    </source>
</evidence>
<dbReference type="EMBL" id="JAUJWV010000003">
    <property type="protein sequence ID" value="MDN7243231.1"/>
    <property type="molecule type" value="Genomic_DNA"/>
</dbReference>
<dbReference type="SMART" id="SM00079">
    <property type="entry name" value="PBPe"/>
    <property type="match status" value="1"/>
</dbReference>
<dbReference type="PANTHER" id="PTHR35936">
    <property type="entry name" value="MEMBRANE-BOUND LYTIC MUREIN TRANSGLYCOSYLASE F"/>
    <property type="match status" value="1"/>
</dbReference>
<dbReference type="SMART" id="SM00062">
    <property type="entry name" value="PBPb"/>
    <property type="match status" value="1"/>
</dbReference>
<evidence type="ECO:0000313" key="6">
    <source>
        <dbReference type="EMBL" id="MDN7243231.1"/>
    </source>
</evidence>
<evidence type="ECO:0000313" key="7">
    <source>
        <dbReference type="Proteomes" id="UP001172055"/>
    </source>
</evidence>
<reference evidence="6 7" key="1">
    <citation type="submission" date="2023-06" db="EMBL/GenBank/DDBJ databases">
        <title>Novel species in genus Planococcus.</title>
        <authorList>
            <person name="Ning S."/>
        </authorList>
    </citation>
    <scope>NUCLEOTIDE SEQUENCE [LARGE SCALE GENOMIC DNA]</scope>
    <source>
        <strain evidence="6 7">N028</strain>
    </source>
</reference>
<dbReference type="RefSeq" id="WP_300986967.1">
    <property type="nucleotide sequence ID" value="NZ_CP129236.1"/>
</dbReference>
<keyword evidence="1 3" id="KW-0732">Signal</keyword>
<dbReference type="SUPFAM" id="SSF53850">
    <property type="entry name" value="Periplasmic binding protein-like II"/>
    <property type="match status" value="1"/>
</dbReference>
<feature type="domain" description="Solute-binding protein family 3/N-terminal" evidence="4">
    <location>
        <begin position="51"/>
        <end position="273"/>
    </location>
</feature>
<feature type="signal peptide" evidence="3">
    <location>
        <begin position="1"/>
        <end position="19"/>
    </location>
</feature>
<dbReference type="InterPro" id="IPR001638">
    <property type="entry name" value="Solute-binding_3/MltF_N"/>
</dbReference>
<feature type="domain" description="Ionotropic glutamate receptor C-terminal" evidence="5">
    <location>
        <begin position="51"/>
        <end position="272"/>
    </location>
</feature>
<name>A0ABT8N5R8_9BACL</name>
<accession>A0ABT8N5R8</accession>
<dbReference type="InterPro" id="IPR001320">
    <property type="entry name" value="Iontro_rcpt_C"/>
</dbReference>
<keyword evidence="7" id="KW-1185">Reference proteome</keyword>
<organism evidence="6 7">
    <name type="scientific">Planococcus shixiaomingii</name>
    <dbReference type="NCBI Taxonomy" id="3058393"/>
    <lineage>
        <taxon>Bacteria</taxon>
        <taxon>Bacillati</taxon>
        <taxon>Bacillota</taxon>
        <taxon>Bacilli</taxon>
        <taxon>Bacillales</taxon>
        <taxon>Caryophanaceae</taxon>
        <taxon>Planococcus</taxon>
    </lineage>
</organism>
<feature type="chain" id="PRO_5045094499" evidence="3">
    <location>
        <begin position="20"/>
        <end position="275"/>
    </location>
</feature>
<proteinExistence type="predicted"/>
<evidence type="ECO:0000256" key="2">
    <source>
        <dbReference type="SAM" id="MobiDB-lite"/>
    </source>
</evidence>
<dbReference type="Gene3D" id="3.40.190.10">
    <property type="entry name" value="Periplasmic binding protein-like II"/>
    <property type="match status" value="2"/>
</dbReference>
<evidence type="ECO:0000256" key="3">
    <source>
        <dbReference type="SAM" id="SignalP"/>
    </source>
</evidence>
<protein>
    <submittedName>
        <fullName evidence="6">Transporter substrate-binding domain-containing protein</fullName>
    </submittedName>
</protein>
<gene>
    <name evidence="6" type="ORF">QWY14_15610</name>
</gene>
<dbReference type="Pfam" id="PF00497">
    <property type="entry name" value="SBP_bac_3"/>
    <property type="match status" value="1"/>
</dbReference>
<evidence type="ECO:0000256" key="1">
    <source>
        <dbReference type="ARBA" id="ARBA00022729"/>
    </source>
</evidence>
<feature type="compositionally biased region" description="Basic and acidic residues" evidence="2">
    <location>
        <begin position="32"/>
        <end position="41"/>
    </location>
</feature>
<evidence type="ECO:0000259" key="4">
    <source>
        <dbReference type="SMART" id="SM00062"/>
    </source>
</evidence>
<dbReference type="CDD" id="cd13619">
    <property type="entry name" value="PBP2_GlnP"/>
    <property type="match status" value="1"/>
</dbReference>